<organism evidence="6 7">
    <name type="scientific">Blastococcus brunescens</name>
    <dbReference type="NCBI Taxonomy" id="1564165"/>
    <lineage>
        <taxon>Bacteria</taxon>
        <taxon>Bacillati</taxon>
        <taxon>Actinomycetota</taxon>
        <taxon>Actinomycetes</taxon>
        <taxon>Geodermatophilales</taxon>
        <taxon>Geodermatophilaceae</taxon>
        <taxon>Blastococcus</taxon>
    </lineage>
</organism>
<protein>
    <submittedName>
        <fullName evidence="6">NAD(P)-dependent oxidoreductase</fullName>
    </submittedName>
</protein>
<reference evidence="6 7" key="1">
    <citation type="submission" date="2023-12" db="EMBL/GenBank/DDBJ databases">
        <title>Blastococcus brunescens sp. nov., an actonobacterium isolated from sandstone collected in sahara desert.</title>
        <authorList>
            <person name="Gtari M."/>
            <person name="Ghodhbane F."/>
        </authorList>
    </citation>
    <scope>NUCLEOTIDE SEQUENCE [LARGE SCALE GENOMIC DNA]</scope>
    <source>
        <strain evidence="6 7">BMG 8361</strain>
    </source>
</reference>
<dbReference type="InterPro" id="IPR042188">
    <property type="entry name" value="MmgE/PrpD_sf_2"/>
</dbReference>
<evidence type="ECO:0000259" key="5">
    <source>
        <dbReference type="Pfam" id="PF19305"/>
    </source>
</evidence>
<keyword evidence="7" id="KW-1185">Reference proteome</keyword>
<feature type="compositionally biased region" description="Polar residues" evidence="2">
    <location>
        <begin position="251"/>
        <end position="272"/>
    </location>
</feature>
<feature type="domain" description="D-isomer specific 2-hydroxyacid dehydrogenase NAD-binding" evidence="3">
    <location>
        <begin position="426"/>
        <end position="495"/>
    </location>
</feature>
<feature type="region of interest" description="Disordered" evidence="2">
    <location>
        <begin position="1"/>
        <end position="45"/>
    </location>
</feature>
<dbReference type="SUPFAM" id="SSF52283">
    <property type="entry name" value="Formate/glycerate dehydrogenase catalytic domain-like"/>
    <property type="match status" value="1"/>
</dbReference>
<dbReference type="Gene3D" id="1.10.4100.10">
    <property type="entry name" value="2-methylcitrate dehydratase PrpD"/>
    <property type="match status" value="1"/>
</dbReference>
<proteinExistence type="inferred from homology"/>
<feature type="compositionally biased region" description="Polar residues" evidence="2">
    <location>
        <begin position="503"/>
        <end position="521"/>
    </location>
</feature>
<dbReference type="InterPro" id="IPR036291">
    <property type="entry name" value="NAD(P)-bd_dom_sf"/>
</dbReference>
<dbReference type="PANTHER" id="PTHR16943">
    <property type="entry name" value="2-METHYLCITRATE DEHYDRATASE-RELATED"/>
    <property type="match status" value="1"/>
</dbReference>
<feature type="domain" description="MmgE/PrpD C-terminal" evidence="5">
    <location>
        <begin position="129"/>
        <end position="211"/>
    </location>
</feature>
<feature type="region of interest" description="Disordered" evidence="2">
    <location>
        <begin position="211"/>
        <end position="339"/>
    </location>
</feature>
<dbReference type="InterPro" id="IPR006140">
    <property type="entry name" value="D-isomer_DH_NAD-bd"/>
</dbReference>
<dbReference type="Pfam" id="PF19305">
    <property type="entry name" value="MmgE_PrpD_C"/>
    <property type="match status" value="1"/>
</dbReference>
<dbReference type="InterPro" id="IPR045336">
    <property type="entry name" value="MmgE_PrpD_N"/>
</dbReference>
<dbReference type="InterPro" id="IPR036148">
    <property type="entry name" value="MmgE/PrpD_sf"/>
</dbReference>
<name>A0ABZ1B046_9ACTN</name>
<dbReference type="Pfam" id="PF02826">
    <property type="entry name" value="2-Hacid_dh_C"/>
    <property type="match status" value="1"/>
</dbReference>
<evidence type="ECO:0000313" key="7">
    <source>
        <dbReference type="Proteomes" id="UP001324287"/>
    </source>
</evidence>
<evidence type="ECO:0000256" key="1">
    <source>
        <dbReference type="ARBA" id="ARBA00006174"/>
    </source>
</evidence>
<accession>A0ABZ1B046</accession>
<dbReference type="Gene3D" id="3.30.1330.120">
    <property type="entry name" value="2-methylcitrate dehydratase PrpD"/>
    <property type="match status" value="1"/>
</dbReference>
<evidence type="ECO:0000259" key="3">
    <source>
        <dbReference type="Pfam" id="PF02826"/>
    </source>
</evidence>
<evidence type="ECO:0000256" key="2">
    <source>
        <dbReference type="SAM" id="MobiDB-lite"/>
    </source>
</evidence>
<evidence type="ECO:0000313" key="6">
    <source>
        <dbReference type="EMBL" id="WRL64185.1"/>
    </source>
</evidence>
<evidence type="ECO:0000259" key="4">
    <source>
        <dbReference type="Pfam" id="PF03972"/>
    </source>
</evidence>
<feature type="compositionally biased region" description="Basic residues" evidence="2">
    <location>
        <begin position="20"/>
        <end position="35"/>
    </location>
</feature>
<sequence>MPGTRPRGAGASTTPPQRSLRLRGGRHPAARGRPHRPGERPRAGRVARRGLFEFLHGGGEVKRLHPGKAARDGIVSAELAVRGLTGPTTVLEGPSGYFRAFADDDYDPDHLVGDLGGTWRMLGMYVKPYPCCRHLHGPIDAILALQREEAIDPDAVDSVRVETFTAASRHGGKKIDEFLDAQMSIPYAVAVTMLHGIPGLEHFGDEYRDDPGSAGSWAWSRPRRPRTASATSRRCVPPASPSGRTGRSAPCASTNPTASPATRCSTRTSRPSCTGWPIPWWAPTGSPTSPRPSGPSTIPAGSSRCWARRPGGDGAGRAAHRLLGRRGPDQRAVPRTAARGWRLSAPRDRDDEEGKLRLLADADVVVHTDSTPLSRAQLDAAPRLRLLHRQGVGLDAVDLELMRERDVAVALCSAGTASTMAEHTVLLILAASRHLVRQHDDTRRGLWPKWEYRNISLGLDGSTVGIVGFGRIGQAVARAVLAFGSDVLVHRRTDTPLGRNGQACPSGSPGASTRCSPSPTS</sequence>
<dbReference type="InterPro" id="IPR045337">
    <property type="entry name" value="MmgE_PrpD_C"/>
</dbReference>
<dbReference type="Pfam" id="PF03972">
    <property type="entry name" value="MmgE_PrpD_N"/>
    <property type="match status" value="1"/>
</dbReference>
<dbReference type="Gene3D" id="3.40.50.720">
    <property type="entry name" value="NAD(P)-binding Rossmann-like Domain"/>
    <property type="match status" value="2"/>
</dbReference>
<dbReference type="SUPFAM" id="SSF103378">
    <property type="entry name" value="2-methylcitrate dehydratase PrpD"/>
    <property type="match status" value="1"/>
</dbReference>
<dbReference type="InterPro" id="IPR005656">
    <property type="entry name" value="MmgE_PrpD"/>
</dbReference>
<dbReference type="EMBL" id="CP141261">
    <property type="protein sequence ID" value="WRL64185.1"/>
    <property type="molecule type" value="Genomic_DNA"/>
</dbReference>
<gene>
    <name evidence="6" type="ORF">U6N30_32300</name>
</gene>
<comment type="similarity">
    <text evidence="1">Belongs to the PrpD family.</text>
</comment>
<dbReference type="SUPFAM" id="SSF51735">
    <property type="entry name" value="NAD(P)-binding Rossmann-fold domains"/>
    <property type="match status" value="1"/>
</dbReference>
<dbReference type="InterPro" id="IPR042183">
    <property type="entry name" value="MmgE/PrpD_sf_1"/>
</dbReference>
<dbReference type="Proteomes" id="UP001324287">
    <property type="component" value="Chromosome"/>
</dbReference>
<dbReference type="PANTHER" id="PTHR16943:SF8">
    <property type="entry name" value="2-METHYLCITRATE DEHYDRATASE"/>
    <property type="match status" value="1"/>
</dbReference>
<feature type="region of interest" description="Disordered" evidence="2">
    <location>
        <begin position="494"/>
        <end position="521"/>
    </location>
</feature>
<feature type="domain" description="MmgE/PrpD N-terminal" evidence="4">
    <location>
        <begin position="49"/>
        <end position="104"/>
    </location>
</feature>